<evidence type="ECO:0000313" key="10">
    <source>
        <dbReference type="Proteomes" id="UP001153555"/>
    </source>
</evidence>
<evidence type="ECO:0000256" key="5">
    <source>
        <dbReference type="ARBA" id="ARBA00023128"/>
    </source>
</evidence>
<gene>
    <name evidence="9" type="ORF">SHERM_14233</name>
</gene>
<evidence type="ECO:0000256" key="7">
    <source>
        <dbReference type="PROSITE-ProRule" id="PRU01094"/>
    </source>
</evidence>
<proteinExistence type="predicted"/>
<evidence type="ECO:0000259" key="8">
    <source>
        <dbReference type="PROSITE" id="PS51758"/>
    </source>
</evidence>
<protein>
    <submittedName>
        <fullName evidence="9">LETM1-like protein</fullName>
    </submittedName>
</protein>
<reference evidence="9" key="1">
    <citation type="submission" date="2019-12" db="EMBL/GenBank/DDBJ databases">
        <authorList>
            <person name="Scholes J."/>
        </authorList>
    </citation>
    <scope>NUCLEOTIDE SEQUENCE</scope>
</reference>
<keyword evidence="6" id="KW-0472">Membrane</keyword>
<keyword evidence="10" id="KW-1185">Reference proteome</keyword>
<dbReference type="InterPro" id="IPR044202">
    <property type="entry name" value="LETM1/MDM38-like"/>
</dbReference>
<dbReference type="OrthoDB" id="1735089at2759"/>
<evidence type="ECO:0000256" key="1">
    <source>
        <dbReference type="ARBA" id="ARBA00004434"/>
    </source>
</evidence>
<keyword evidence="2" id="KW-0812">Transmembrane</keyword>
<evidence type="ECO:0000313" key="9">
    <source>
        <dbReference type="EMBL" id="CAA0813892.1"/>
    </source>
</evidence>
<dbReference type="GO" id="GO:0043022">
    <property type="term" value="F:ribosome binding"/>
    <property type="evidence" value="ECO:0007669"/>
    <property type="project" value="InterPro"/>
</dbReference>
<name>A0A9N7MKT4_STRHE</name>
<dbReference type="PANTHER" id="PTHR14009:SF31">
    <property type="entry name" value="MITOCHONDRIAL PROTON_CALCIUM EXCHANGER PROTEIN"/>
    <property type="match status" value="1"/>
</dbReference>
<dbReference type="AlphaFoldDB" id="A0A9N7MKT4"/>
<dbReference type="PROSITE" id="PS51758">
    <property type="entry name" value="LETM1_RBD"/>
    <property type="match status" value="1"/>
</dbReference>
<dbReference type="GO" id="GO:0005743">
    <property type="term" value="C:mitochondrial inner membrane"/>
    <property type="evidence" value="ECO:0007669"/>
    <property type="project" value="UniProtKB-SubCell"/>
</dbReference>
<feature type="non-terminal residue" evidence="9">
    <location>
        <position position="366"/>
    </location>
</feature>
<comment type="subcellular location">
    <subcellularLocation>
        <location evidence="1">Mitochondrion inner membrane</location>
        <topology evidence="1">Single-pass membrane protein</topology>
    </subcellularLocation>
</comment>
<evidence type="ECO:0000256" key="2">
    <source>
        <dbReference type="ARBA" id="ARBA00022692"/>
    </source>
</evidence>
<keyword evidence="3" id="KW-0999">Mitochondrion inner membrane</keyword>
<evidence type="ECO:0000256" key="4">
    <source>
        <dbReference type="ARBA" id="ARBA00022989"/>
    </source>
</evidence>
<sequence length="366" mass="42571">YCAKICMWVRFKVVRVFNDSLIIKQVWRLLTKPNSLMTRVLKEKYFPSTCVLDARKTSSAWNSLVKVLSFYKQGFRREINDGLNTKILTDPWVPGLRSGIPSLLSNNMNFQITWVQELLMDNGRSWNRELIQSIFTLESTIAILEMRGLDPTNKDRWIWWEDSKGTFSLASTYSAAILKLSSSEHYWLGSKLLKLFPNMLPSTFQDKMKEQVKCRSIKRRLHAKIEYANFLQETVKEMAKEVQNSRSGETKKTAEDLDEFLNKVRSGARVANEEILGFAKLFDYELTVDNISRPRLVNTCKYMGISSIGTDAYLRYMLRKRLQRIKNDDKLIQAEGVESRSEAELREDCRERGMLGVLSVDEMHQQ</sequence>
<evidence type="ECO:0000256" key="3">
    <source>
        <dbReference type="ARBA" id="ARBA00022792"/>
    </source>
</evidence>
<dbReference type="Proteomes" id="UP001153555">
    <property type="component" value="Unassembled WGS sequence"/>
</dbReference>
<dbReference type="Pfam" id="PF07766">
    <property type="entry name" value="LETM1_RBD"/>
    <property type="match status" value="1"/>
</dbReference>
<keyword evidence="5 7" id="KW-0496">Mitochondrion</keyword>
<evidence type="ECO:0000256" key="6">
    <source>
        <dbReference type="ARBA" id="ARBA00023136"/>
    </source>
</evidence>
<comment type="caution">
    <text evidence="9">The sequence shown here is derived from an EMBL/GenBank/DDBJ whole genome shotgun (WGS) entry which is preliminary data.</text>
</comment>
<dbReference type="InterPro" id="IPR033122">
    <property type="entry name" value="LETM1-like_RBD"/>
</dbReference>
<dbReference type="GO" id="GO:0030003">
    <property type="term" value="P:intracellular monoatomic cation homeostasis"/>
    <property type="evidence" value="ECO:0007669"/>
    <property type="project" value="TreeGrafter"/>
</dbReference>
<feature type="non-terminal residue" evidence="9">
    <location>
        <position position="1"/>
    </location>
</feature>
<accession>A0A9N7MKT4</accession>
<dbReference type="PANTHER" id="PTHR14009">
    <property type="entry name" value="LEUCINE ZIPPER-EF-HAND CONTAINING TRANSMEMBRANE PROTEIN"/>
    <property type="match status" value="1"/>
</dbReference>
<dbReference type="EMBL" id="CACSLK010012206">
    <property type="protein sequence ID" value="CAA0813892.1"/>
    <property type="molecule type" value="Genomic_DNA"/>
</dbReference>
<organism evidence="9 10">
    <name type="scientific">Striga hermonthica</name>
    <name type="common">Purple witchweed</name>
    <name type="synonym">Buchnera hermonthica</name>
    <dbReference type="NCBI Taxonomy" id="68872"/>
    <lineage>
        <taxon>Eukaryota</taxon>
        <taxon>Viridiplantae</taxon>
        <taxon>Streptophyta</taxon>
        <taxon>Embryophyta</taxon>
        <taxon>Tracheophyta</taxon>
        <taxon>Spermatophyta</taxon>
        <taxon>Magnoliopsida</taxon>
        <taxon>eudicotyledons</taxon>
        <taxon>Gunneridae</taxon>
        <taxon>Pentapetalae</taxon>
        <taxon>asterids</taxon>
        <taxon>lamiids</taxon>
        <taxon>Lamiales</taxon>
        <taxon>Orobanchaceae</taxon>
        <taxon>Buchnereae</taxon>
        <taxon>Striga</taxon>
    </lineage>
</organism>
<keyword evidence="4" id="KW-1133">Transmembrane helix</keyword>
<feature type="domain" description="Letm1 RBD" evidence="8">
    <location>
        <begin position="219"/>
        <end position="366"/>
    </location>
</feature>